<dbReference type="EMBL" id="JBHUFC010000006">
    <property type="protein sequence ID" value="MFD1788723.1"/>
    <property type="molecule type" value="Genomic_DNA"/>
</dbReference>
<gene>
    <name evidence="1" type="ORF">ACFSC3_14230</name>
</gene>
<sequence length="171" mass="17350">MSALLMLAALAAADDGAVARCAITKTPVAEREAMQAATIVSVTRGTPPSAKADALLIKLRARAAECQPGSGAVDARAGEIAVATVVVETLSNALQSGGVDVPAITRQLTRTPPATLDALLAKKRTADVDALMTRLQAAAGPKGTTPTVSRLLAGYAFNVARLGKLFKSTAS</sequence>
<name>A0ABW4NG39_9SPHN</name>
<protein>
    <submittedName>
        <fullName evidence="1">Uncharacterized protein</fullName>
    </submittedName>
</protein>
<comment type="caution">
    <text evidence="1">The sequence shown here is derived from an EMBL/GenBank/DDBJ whole genome shotgun (WGS) entry which is preliminary data.</text>
</comment>
<accession>A0ABW4NG39</accession>
<evidence type="ECO:0000313" key="1">
    <source>
        <dbReference type="EMBL" id="MFD1788723.1"/>
    </source>
</evidence>
<reference evidence="2" key="1">
    <citation type="journal article" date="2019" name="Int. J. Syst. Evol. Microbiol.">
        <title>The Global Catalogue of Microorganisms (GCM) 10K type strain sequencing project: providing services to taxonomists for standard genome sequencing and annotation.</title>
        <authorList>
            <consortium name="The Broad Institute Genomics Platform"/>
            <consortium name="The Broad Institute Genome Sequencing Center for Infectious Disease"/>
            <person name="Wu L."/>
            <person name="Ma J."/>
        </authorList>
    </citation>
    <scope>NUCLEOTIDE SEQUENCE [LARGE SCALE GENOMIC DNA]</scope>
    <source>
        <strain evidence="2">Q85</strain>
    </source>
</reference>
<keyword evidence="2" id="KW-1185">Reference proteome</keyword>
<evidence type="ECO:0000313" key="2">
    <source>
        <dbReference type="Proteomes" id="UP001597283"/>
    </source>
</evidence>
<proteinExistence type="predicted"/>
<organism evidence="1 2">
    <name type="scientific">Sphingomonas floccifaciens</name>
    <dbReference type="NCBI Taxonomy" id="1844115"/>
    <lineage>
        <taxon>Bacteria</taxon>
        <taxon>Pseudomonadati</taxon>
        <taxon>Pseudomonadota</taxon>
        <taxon>Alphaproteobacteria</taxon>
        <taxon>Sphingomonadales</taxon>
        <taxon>Sphingomonadaceae</taxon>
        <taxon>Sphingomonas</taxon>
    </lineage>
</organism>
<dbReference type="Proteomes" id="UP001597283">
    <property type="component" value="Unassembled WGS sequence"/>
</dbReference>
<dbReference type="RefSeq" id="WP_380941107.1">
    <property type="nucleotide sequence ID" value="NZ_JBHUFC010000006.1"/>
</dbReference>